<evidence type="ECO:0000313" key="2">
    <source>
        <dbReference type="Proteomes" id="UP001281614"/>
    </source>
</evidence>
<protein>
    <submittedName>
        <fullName evidence="1">Uncharacterized protein</fullName>
    </submittedName>
</protein>
<reference evidence="1" key="1">
    <citation type="submission" date="2023-02" db="EMBL/GenBank/DDBJ databases">
        <title>Colletotrichum kahawae CIFC_Que2 genome sequencing and assembly.</title>
        <authorList>
            <person name="Baroncelli R."/>
        </authorList>
    </citation>
    <scope>NUCLEOTIDE SEQUENCE</scope>
    <source>
        <strain evidence="1">CIFC_Que2</strain>
    </source>
</reference>
<comment type="caution">
    <text evidence="1">The sequence shown here is derived from an EMBL/GenBank/DDBJ whole genome shotgun (WGS) entry which is preliminary data.</text>
</comment>
<dbReference type="AlphaFoldDB" id="A0AAE0D1S8"/>
<gene>
    <name evidence="1" type="ORF">CKAH01_07389</name>
</gene>
<proteinExistence type="predicted"/>
<keyword evidence="2" id="KW-1185">Reference proteome</keyword>
<dbReference type="EMBL" id="VYYT01000378">
    <property type="protein sequence ID" value="KAK2738699.1"/>
    <property type="molecule type" value="Genomic_DNA"/>
</dbReference>
<evidence type="ECO:0000313" key="1">
    <source>
        <dbReference type="EMBL" id="KAK2738699.1"/>
    </source>
</evidence>
<accession>A0AAE0D1S8</accession>
<name>A0AAE0D1S8_COLKA</name>
<sequence length="143" mass="16016">MGGVSMDTSVSCKGTLHNFATFDKAYVCRAPRQQAQSEQLEQLHSAYGPSRVYSSQLSRYSRLSFVSREAYAERHQAGFDEFDGGTVAVEPMEDVEIRESSAGEGFRPASQYRLEESDIVQEQAEPAHEPAHEFGAHYYPTWA</sequence>
<dbReference type="Proteomes" id="UP001281614">
    <property type="component" value="Unassembled WGS sequence"/>
</dbReference>
<organism evidence="1 2">
    <name type="scientific">Colletotrichum kahawae</name>
    <name type="common">Coffee berry disease fungus</name>
    <dbReference type="NCBI Taxonomy" id="34407"/>
    <lineage>
        <taxon>Eukaryota</taxon>
        <taxon>Fungi</taxon>
        <taxon>Dikarya</taxon>
        <taxon>Ascomycota</taxon>
        <taxon>Pezizomycotina</taxon>
        <taxon>Sordariomycetes</taxon>
        <taxon>Hypocreomycetidae</taxon>
        <taxon>Glomerellales</taxon>
        <taxon>Glomerellaceae</taxon>
        <taxon>Colletotrichum</taxon>
        <taxon>Colletotrichum gloeosporioides species complex</taxon>
    </lineage>
</organism>